<gene>
    <name evidence="5" type="ORF">C8P66_101338</name>
</gene>
<sequence>MAAEAAPPHLELHGLEKRFGATRAVQALSLSVGKGELIGLLGPSGCGKTTTLRMIGGLMPATDGRIIVAGRDVTALPPHRRDMGIVFQNYALFPHMDVAQNLSFGLEMRKIPADERQQRVQRALAMVRLEAFAARKPRELSGGQQQRVALARALVIEPSILLLDEPLSNLDANLREEMRNEIRDIQQRLGITAVFVTHDQAEALAICDRIAVMRAGVLEQLGTPFEIYERPANEFVAGFVGRVNRAAGHRGADGRLLLGDVVLQGTGHAGAGPVTIMIRPHRIRLTDTPPEGIGWNSATGTVTRRTFVGDLLSIEVALGPASLLVEQHTFAGAVVAGPGDAVRLAWRAEDTLVFPASPAGVFPAPPAGVFPA</sequence>
<dbReference type="GO" id="GO:0015697">
    <property type="term" value="P:quaternary ammonium group transport"/>
    <property type="evidence" value="ECO:0007669"/>
    <property type="project" value="UniProtKB-ARBA"/>
</dbReference>
<dbReference type="Pfam" id="PF08402">
    <property type="entry name" value="TOBE_2"/>
    <property type="match status" value="1"/>
</dbReference>
<dbReference type="FunFam" id="3.40.50.300:FF:000425">
    <property type="entry name" value="Probable ABC transporter, ATP-binding subunit"/>
    <property type="match status" value="1"/>
</dbReference>
<evidence type="ECO:0000256" key="1">
    <source>
        <dbReference type="ARBA" id="ARBA00022448"/>
    </source>
</evidence>
<dbReference type="EMBL" id="QKYU01000001">
    <property type="protein sequence ID" value="PZW51118.1"/>
    <property type="molecule type" value="Genomic_DNA"/>
</dbReference>
<dbReference type="PROSITE" id="PS00211">
    <property type="entry name" value="ABC_TRANSPORTER_1"/>
    <property type="match status" value="1"/>
</dbReference>
<dbReference type="PANTHER" id="PTHR42781:SF4">
    <property type="entry name" value="SPERMIDINE_PUTRESCINE IMPORT ATP-BINDING PROTEIN POTA"/>
    <property type="match status" value="1"/>
</dbReference>
<keyword evidence="1" id="KW-0813">Transport</keyword>
<dbReference type="Gene3D" id="3.40.50.300">
    <property type="entry name" value="P-loop containing nucleotide triphosphate hydrolases"/>
    <property type="match status" value="1"/>
</dbReference>
<dbReference type="SUPFAM" id="SSF50331">
    <property type="entry name" value="MOP-like"/>
    <property type="match status" value="1"/>
</dbReference>
<dbReference type="PANTHER" id="PTHR42781">
    <property type="entry name" value="SPERMIDINE/PUTRESCINE IMPORT ATP-BINDING PROTEIN POTA"/>
    <property type="match status" value="1"/>
</dbReference>
<accession>A0A2W7IWI8</accession>
<dbReference type="Gene3D" id="2.40.50.100">
    <property type="match status" value="1"/>
</dbReference>
<dbReference type="OrthoDB" id="9802264at2"/>
<dbReference type="PROSITE" id="PS50893">
    <property type="entry name" value="ABC_TRANSPORTER_2"/>
    <property type="match status" value="1"/>
</dbReference>
<organism evidence="5 6">
    <name type="scientific">Humitalea rosea</name>
    <dbReference type="NCBI Taxonomy" id="990373"/>
    <lineage>
        <taxon>Bacteria</taxon>
        <taxon>Pseudomonadati</taxon>
        <taxon>Pseudomonadota</taxon>
        <taxon>Alphaproteobacteria</taxon>
        <taxon>Acetobacterales</taxon>
        <taxon>Roseomonadaceae</taxon>
        <taxon>Humitalea</taxon>
    </lineage>
</organism>
<reference evidence="5 6" key="1">
    <citation type="submission" date="2018-06" db="EMBL/GenBank/DDBJ databases">
        <title>Genomic Encyclopedia of Archaeal and Bacterial Type Strains, Phase II (KMG-II): from individual species to whole genera.</title>
        <authorList>
            <person name="Goeker M."/>
        </authorList>
    </citation>
    <scope>NUCLEOTIDE SEQUENCE [LARGE SCALE GENOMIC DNA]</scope>
    <source>
        <strain evidence="5 6">DSM 24525</strain>
    </source>
</reference>
<dbReference type="GO" id="GO:0005524">
    <property type="term" value="F:ATP binding"/>
    <property type="evidence" value="ECO:0007669"/>
    <property type="project" value="UniProtKB-KW"/>
</dbReference>
<comment type="caution">
    <text evidence="5">The sequence shown here is derived from an EMBL/GenBank/DDBJ whole genome shotgun (WGS) entry which is preliminary data.</text>
</comment>
<feature type="domain" description="ABC transporter" evidence="4">
    <location>
        <begin position="10"/>
        <end position="240"/>
    </location>
</feature>
<dbReference type="InterPro" id="IPR013611">
    <property type="entry name" value="Transp-assoc_OB_typ2"/>
</dbReference>
<dbReference type="RefSeq" id="WP_111396479.1">
    <property type="nucleotide sequence ID" value="NZ_QKYU01000001.1"/>
</dbReference>
<dbReference type="InterPro" id="IPR050093">
    <property type="entry name" value="ABC_SmlMolc_Importer"/>
</dbReference>
<dbReference type="Proteomes" id="UP000249688">
    <property type="component" value="Unassembled WGS sequence"/>
</dbReference>
<dbReference type="InterPro" id="IPR027417">
    <property type="entry name" value="P-loop_NTPase"/>
</dbReference>
<dbReference type="SMART" id="SM00382">
    <property type="entry name" value="AAA"/>
    <property type="match status" value="1"/>
</dbReference>
<name>A0A2W7IWI8_9PROT</name>
<proteinExistence type="predicted"/>
<keyword evidence="6" id="KW-1185">Reference proteome</keyword>
<dbReference type="InterPro" id="IPR008995">
    <property type="entry name" value="Mo/tungstate-bd_C_term_dom"/>
</dbReference>
<dbReference type="Pfam" id="PF00005">
    <property type="entry name" value="ABC_tran"/>
    <property type="match status" value="1"/>
</dbReference>
<dbReference type="InterPro" id="IPR003593">
    <property type="entry name" value="AAA+_ATPase"/>
</dbReference>
<dbReference type="SUPFAM" id="SSF52540">
    <property type="entry name" value="P-loop containing nucleoside triphosphate hydrolases"/>
    <property type="match status" value="1"/>
</dbReference>
<keyword evidence="2" id="KW-0547">Nucleotide-binding</keyword>
<dbReference type="AlphaFoldDB" id="A0A2W7IWI8"/>
<evidence type="ECO:0000256" key="3">
    <source>
        <dbReference type="ARBA" id="ARBA00022840"/>
    </source>
</evidence>
<keyword evidence="3 5" id="KW-0067">ATP-binding</keyword>
<dbReference type="InterPro" id="IPR003439">
    <property type="entry name" value="ABC_transporter-like_ATP-bd"/>
</dbReference>
<protein>
    <submittedName>
        <fullName evidence="5">Putative spermidine/putrescine transport system ATP-binding protein</fullName>
    </submittedName>
</protein>
<evidence type="ECO:0000313" key="5">
    <source>
        <dbReference type="EMBL" id="PZW51118.1"/>
    </source>
</evidence>
<dbReference type="GO" id="GO:0016887">
    <property type="term" value="F:ATP hydrolysis activity"/>
    <property type="evidence" value="ECO:0007669"/>
    <property type="project" value="InterPro"/>
</dbReference>
<evidence type="ECO:0000259" key="4">
    <source>
        <dbReference type="PROSITE" id="PS50893"/>
    </source>
</evidence>
<dbReference type="InterPro" id="IPR017871">
    <property type="entry name" value="ABC_transporter-like_CS"/>
</dbReference>
<evidence type="ECO:0000256" key="2">
    <source>
        <dbReference type="ARBA" id="ARBA00022741"/>
    </source>
</evidence>
<dbReference type="GO" id="GO:0022857">
    <property type="term" value="F:transmembrane transporter activity"/>
    <property type="evidence" value="ECO:0007669"/>
    <property type="project" value="InterPro"/>
</dbReference>
<dbReference type="GO" id="GO:0043190">
    <property type="term" value="C:ATP-binding cassette (ABC) transporter complex"/>
    <property type="evidence" value="ECO:0007669"/>
    <property type="project" value="InterPro"/>
</dbReference>
<evidence type="ECO:0000313" key="6">
    <source>
        <dbReference type="Proteomes" id="UP000249688"/>
    </source>
</evidence>